<reference evidence="1" key="1">
    <citation type="submission" date="2021-02" db="EMBL/GenBank/DDBJ databases">
        <authorList>
            <person name="Nowell W R."/>
        </authorList>
    </citation>
    <scope>NUCLEOTIDE SEQUENCE</scope>
</reference>
<dbReference type="EMBL" id="CAJNOQ010001522">
    <property type="protein sequence ID" value="CAF0900733.1"/>
    <property type="molecule type" value="Genomic_DNA"/>
</dbReference>
<dbReference type="EMBL" id="CAJOBC010001522">
    <property type="protein sequence ID" value="CAF3683263.1"/>
    <property type="molecule type" value="Genomic_DNA"/>
</dbReference>
<sequence length="322" mass="37580">MKLHHNLLQRLRQQHLLQRQQHLPQRQQRLFQRQLHQLVRDVWQSETVCCLQGIAQQIQQAFNTTHVLTVTTTAVKIKPVYQLMNQRVVNLILLTSYTLTEAQKSKMNPLMRVIPVPLPFRYQFTDVNNPYKVLWVTDKGYLTLGTPFYAIEPVERVEGIPAYIAPFWTHFVNVNETYISATVYNGLVNAPDAVRNVTKRTVERQYKENVNDSTLAFYRVIKLEWKNLITYVDNISNQSDILNLEFSAYLINGLSYNHSYWDSFLRFEYQLSDLQNQSKSPDYQQVLFGYRDGSPNGSYLQTSVSFSQNITEFLSEANGLLV</sequence>
<proteinExistence type="predicted"/>
<accession>A0A813ZMC2</accession>
<dbReference type="Proteomes" id="UP000681722">
    <property type="component" value="Unassembled WGS sequence"/>
</dbReference>
<organism evidence="1 3">
    <name type="scientific">Didymodactylos carnosus</name>
    <dbReference type="NCBI Taxonomy" id="1234261"/>
    <lineage>
        <taxon>Eukaryota</taxon>
        <taxon>Metazoa</taxon>
        <taxon>Spiralia</taxon>
        <taxon>Gnathifera</taxon>
        <taxon>Rotifera</taxon>
        <taxon>Eurotatoria</taxon>
        <taxon>Bdelloidea</taxon>
        <taxon>Philodinida</taxon>
        <taxon>Philodinidae</taxon>
        <taxon>Didymodactylos</taxon>
    </lineage>
</organism>
<name>A0A813ZMC2_9BILA</name>
<comment type="caution">
    <text evidence="1">The sequence shown here is derived from an EMBL/GenBank/DDBJ whole genome shotgun (WGS) entry which is preliminary data.</text>
</comment>
<keyword evidence="3" id="KW-1185">Reference proteome</keyword>
<evidence type="ECO:0000313" key="1">
    <source>
        <dbReference type="EMBL" id="CAF0900733.1"/>
    </source>
</evidence>
<dbReference type="Proteomes" id="UP000663829">
    <property type="component" value="Unassembled WGS sequence"/>
</dbReference>
<evidence type="ECO:0000313" key="3">
    <source>
        <dbReference type="Proteomes" id="UP000663829"/>
    </source>
</evidence>
<protein>
    <submittedName>
        <fullName evidence="1">Uncharacterized protein</fullName>
    </submittedName>
</protein>
<dbReference type="AlphaFoldDB" id="A0A813ZMC2"/>
<gene>
    <name evidence="1" type="ORF">GPM918_LOCUS8621</name>
    <name evidence="2" type="ORF">SRO942_LOCUS8621</name>
</gene>
<evidence type="ECO:0000313" key="2">
    <source>
        <dbReference type="EMBL" id="CAF3683263.1"/>
    </source>
</evidence>